<evidence type="ECO:0000259" key="2">
    <source>
        <dbReference type="Pfam" id="PF09830"/>
    </source>
</evidence>
<dbReference type="Pfam" id="PF09830">
    <property type="entry name" value="ATP_transf"/>
    <property type="match status" value="1"/>
</dbReference>
<sequence length="511" mass="56323">MAHAAIVSKIPGQYRKAKESGDLLFFPSTVVHHRDADTDLEFQIRVCPALKSKPQRAAVPDPTVTASISPNVLPQTKPIDPFMPPYNENLYVGELRDEDSEDEYVVLMNKFSVVPNHFLLISKEYQSQSSALLPQDLVQTYKLLVEARKTGIKSFAFYNCGDFSGASQPHKHIQFFPIDPTEAGPPIERLARTTNIQTPSKPFTISKLPYANHVFRLPHDLQYEDGEKLGRTLTEAFLALLDLGISTVRHAPDYPIGRPSYNVIFTLEHMHLIPRRCEAYSLPEKGDVIPVNSLGFAGLLLLLADENLENVKAHGVGKVLKGVGLESVHELQLAGTTDETVDMTRISLYSTIEVHMVYVSSSPFSFQSESHAQYARATNSSVKSSHPGRKSAKTPIIAGSVCGGKNAAIAAGLPPPELKTRPGIERVVIPPDPVTFFNQRRPEYETAPAAGKDSFGKEIRVGHVRRNDDPTGPGEKSGIREGAEDEKPLLSTLPDLPNISPPKRYRTRGKQ</sequence>
<organism evidence="4 5">
    <name type="scientific">Agaricus bisporus var. burnettii</name>
    <dbReference type="NCBI Taxonomy" id="192524"/>
    <lineage>
        <taxon>Eukaryota</taxon>
        <taxon>Fungi</taxon>
        <taxon>Dikarya</taxon>
        <taxon>Basidiomycota</taxon>
        <taxon>Agaricomycotina</taxon>
        <taxon>Agaricomycetes</taxon>
        <taxon>Agaricomycetidae</taxon>
        <taxon>Agaricales</taxon>
        <taxon>Agaricineae</taxon>
        <taxon>Agaricaceae</taxon>
        <taxon>Agaricus</taxon>
    </lineage>
</organism>
<evidence type="ECO:0000313" key="5">
    <source>
        <dbReference type="Proteomes" id="UP000629468"/>
    </source>
</evidence>
<dbReference type="GO" id="GO:0005524">
    <property type="term" value="F:ATP binding"/>
    <property type="evidence" value="ECO:0007669"/>
    <property type="project" value="InterPro"/>
</dbReference>
<dbReference type="GO" id="GO:0009117">
    <property type="term" value="P:nucleotide metabolic process"/>
    <property type="evidence" value="ECO:0007669"/>
    <property type="project" value="InterPro"/>
</dbReference>
<comment type="caution">
    <text evidence="4">The sequence shown here is derived from an EMBL/GenBank/DDBJ whole genome shotgun (WGS) entry which is preliminary data.</text>
</comment>
<protein>
    <recommendedName>
        <fullName evidence="6">HIT domain-containing protein</fullName>
    </recommendedName>
</protein>
<dbReference type="InterPro" id="IPR036265">
    <property type="entry name" value="HIT-like_sf"/>
</dbReference>
<feature type="domain" description="ATP adenylyltransferase C-terminal" evidence="2">
    <location>
        <begin position="207"/>
        <end position="325"/>
    </location>
</feature>
<reference evidence="4 5" key="1">
    <citation type="journal article" name="Sci. Rep.">
        <title>Telomere-to-telomere assembled and centromere annotated genomes of the two main subspecies of the button mushroom Agaricus bisporus reveal especially polymorphic chromosome ends.</title>
        <authorList>
            <person name="Sonnenberg A.S.M."/>
            <person name="Sedaghat-Telgerd N."/>
            <person name="Lavrijssen B."/>
            <person name="Ohm R.A."/>
            <person name="Hendrickx P.M."/>
            <person name="Scholtmeijer K."/>
            <person name="Baars J.J.P."/>
            <person name="van Peer A."/>
        </authorList>
    </citation>
    <scope>NUCLEOTIDE SEQUENCE [LARGE SCALE GENOMIC DNA]</scope>
    <source>
        <strain evidence="4 5">H119_p4</strain>
    </source>
</reference>
<feature type="compositionally biased region" description="Basic and acidic residues" evidence="1">
    <location>
        <begin position="477"/>
        <end position="488"/>
    </location>
</feature>
<evidence type="ECO:0000259" key="3">
    <source>
        <dbReference type="Pfam" id="PF19327"/>
    </source>
</evidence>
<dbReference type="Proteomes" id="UP000629468">
    <property type="component" value="Unassembled WGS sequence"/>
</dbReference>
<dbReference type="InterPro" id="IPR019200">
    <property type="entry name" value="ATP_adenylylTrfase_C"/>
</dbReference>
<evidence type="ECO:0008006" key="6">
    <source>
        <dbReference type="Google" id="ProtNLM"/>
    </source>
</evidence>
<evidence type="ECO:0000313" key="4">
    <source>
        <dbReference type="EMBL" id="KAF7782283.1"/>
    </source>
</evidence>
<feature type="region of interest" description="Disordered" evidence="1">
    <location>
        <begin position="377"/>
        <end position="396"/>
    </location>
</feature>
<dbReference type="Gene3D" id="3.30.428.70">
    <property type="match status" value="1"/>
</dbReference>
<dbReference type="InterPro" id="IPR009163">
    <property type="entry name" value="Ap4A_phos1/2"/>
</dbReference>
<dbReference type="InterPro" id="IPR043171">
    <property type="entry name" value="Ap4A_phos1/2-like"/>
</dbReference>
<dbReference type="PANTHER" id="PTHR38420">
    <property type="entry name" value="AP-4-A PHOSPHORYLASE II"/>
    <property type="match status" value="1"/>
</dbReference>
<feature type="region of interest" description="Disordered" evidence="1">
    <location>
        <begin position="440"/>
        <end position="511"/>
    </location>
</feature>
<feature type="compositionally biased region" description="Basic and acidic residues" evidence="1">
    <location>
        <begin position="454"/>
        <end position="469"/>
    </location>
</feature>
<proteinExistence type="predicted"/>
<dbReference type="SUPFAM" id="SSF54197">
    <property type="entry name" value="HIT-like"/>
    <property type="match status" value="1"/>
</dbReference>
<dbReference type="Pfam" id="PF19327">
    <property type="entry name" value="Ap4A_phos_N"/>
    <property type="match status" value="1"/>
</dbReference>
<feature type="domain" description="Ap4A phosphorylase 1/2 N-terminal" evidence="3">
    <location>
        <begin position="5"/>
        <end position="190"/>
    </location>
</feature>
<dbReference type="EMBL" id="JABXXO010000003">
    <property type="protein sequence ID" value="KAF7782283.1"/>
    <property type="molecule type" value="Genomic_DNA"/>
</dbReference>
<dbReference type="GO" id="GO:0003877">
    <property type="term" value="F:ATP:ADP adenylyltransferase activity"/>
    <property type="evidence" value="ECO:0007669"/>
    <property type="project" value="InterPro"/>
</dbReference>
<name>A0A8H7KJJ6_AGABI</name>
<evidence type="ECO:0000256" key="1">
    <source>
        <dbReference type="SAM" id="MobiDB-lite"/>
    </source>
</evidence>
<accession>A0A8H7KJJ6</accession>
<dbReference type="AlphaFoldDB" id="A0A8H7KJJ6"/>
<dbReference type="PANTHER" id="PTHR38420:SF1">
    <property type="entry name" value="PUTATIVE (AFU_ORTHOLOGUE AFUA_5G14690)-RELATED"/>
    <property type="match status" value="1"/>
</dbReference>
<dbReference type="InterPro" id="IPR045759">
    <property type="entry name" value="Ap4A_phos1/2_N"/>
</dbReference>
<gene>
    <name evidence="4" type="ORF">Agabi119p4_1659</name>
</gene>